<feature type="transmembrane region" description="Helical" evidence="14">
    <location>
        <begin position="600"/>
        <end position="621"/>
    </location>
</feature>
<feature type="transmembrane region" description="Helical" evidence="14">
    <location>
        <begin position="339"/>
        <end position="361"/>
    </location>
</feature>
<evidence type="ECO:0000256" key="1">
    <source>
        <dbReference type="ARBA" id="ARBA00004279"/>
    </source>
</evidence>
<keyword evidence="18" id="KW-1185">Reference proteome</keyword>
<dbReference type="Pfam" id="PF00060">
    <property type="entry name" value="Lig_chan"/>
    <property type="match status" value="1"/>
</dbReference>
<dbReference type="InterPro" id="IPR057074">
    <property type="entry name" value="IR75A_N"/>
</dbReference>
<dbReference type="Gene3D" id="1.10.287.70">
    <property type="match status" value="1"/>
</dbReference>
<keyword evidence="6 14" id="KW-0812">Transmembrane</keyword>
<dbReference type="GO" id="GO:0005886">
    <property type="term" value="C:plasma membrane"/>
    <property type="evidence" value="ECO:0007669"/>
    <property type="project" value="UniProtKB-SubCell"/>
</dbReference>
<dbReference type="SUPFAM" id="SSF53850">
    <property type="entry name" value="Periplasmic binding protein-like II"/>
    <property type="match status" value="1"/>
</dbReference>
<evidence type="ECO:0000256" key="13">
    <source>
        <dbReference type="ARBA" id="ARBA00072222"/>
    </source>
</evidence>
<feature type="domain" description="Ionotropic receptor 75a N-terminal" evidence="16">
    <location>
        <begin position="9"/>
        <end position="213"/>
    </location>
</feature>
<evidence type="ECO:0000256" key="4">
    <source>
        <dbReference type="ARBA" id="ARBA00022475"/>
    </source>
</evidence>
<dbReference type="InterPro" id="IPR052192">
    <property type="entry name" value="Insect_Ionotropic_Sensory_Rcpt"/>
</dbReference>
<dbReference type="OMA" id="CWQSDES"/>
<dbReference type="OrthoDB" id="6117597at2759"/>
<proteinExistence type="inferred from homology"/>
<evidence type="ECO:0000259" key="15">
    <source>
        <dbReference type="Pfam" id="PF00060"/>
    </source>
</evidence>
<evidence type="ECO:0000256" key="9">
    <source>
        <dbReference type="ARBA" id="ARBA00023136"/>
    </source>
</evidence>
<evidence type="ECO:0000259" key="16">
    <source>
        <dbReference type="Pfam" id="PF24576"/>
    </source>
</evidence>
<evidence type="ECO:0000256" key="5">
    <source>
        <dbReference type="ARBA" id="ARBA00022606"/>
    </source>
</evidence>
<evidence type="ECO:0000256" key="14">
    <source>
        <dbReference type="SAM" id="Phobius"/>
    </source>
</evidence>
<evidence type="ECO:0000256" key="8">
    <source>
        <dbReference type="ARBA" id="ARBA00022989"/>
    </source>
</evidence>
<evidence type="ECO:0000256" key="10">
    <source>
        <dbReference type="ARBA" id="ARBA00023170"/>
    </source>
</evidence>
<dbReference type="InterPro" id="IPR001320">
    <property type="entry name" value="Iontro_rcpt_C"/>
</dbReference>
<feature type="domain" description="Ionotropic glutamate receptor C-terminal" evidence="15">
    <location>
        <begin position="340"/>
        <end position="503"/>
    </location>
</feature>
<keyword evidence="7" id="KW-0552">Olfaction</keyword>
<dbReference type="GO" id="GO:0015276">
    <property type="term" value="F:ligand-gated monoatomic ion channel activity"/>
    <property type="evidence" value="ECO:0007669"/>
    <property type="project" value="InterPro"/>
</dbReference>
<organism evidence="17 18">
    <name type="scientific">Drosophila guanche</name>
    <name type="common">Fruit fly</name>
    <dbReference type="NCBI Taxonomy" id="7266"/>
    <lineage>
        <taxon>Eukaryota</taxon>
        <taxon>Metazoa</taxon>
        <taxon>Ecdysozoa</taxon>
        <taxon>Arthropoda</taxon>
        <taxon>Hexapoda</taxon>
        <taxon>Insecta</taxon>
        <taxon>Pterygota</taxon>
        <taxon>Neoptera</taxon>
        <taxon>Endopterygota</taxon>
        <taxon>Diptera</taxon>
        <taxon>Brachycera</taxon>
        <taxon>Muscomorpha</taxon>
        <taxon>Ephydroidea</taxon>
        <taxon>Drosophilidae</taxon>
        <taxon>Drosophila</taxon>
        <taxon>Sophophora</taxon>
    </lineage>
</organism>
<dbReference type="STRING" id="7266.A0A3B0JSZ6"/>
<protein>
    <recommendedName>
        <fullName evidence="13">Ionotropic receptor 75a</fullName>
    </recommendedName>
</protein>
<dbReference type="GO" id="GO:0030425">
    <property type="term" value="C:dendrite"/>
    <property type="evidence" value="ECO:0007669"/>
    <property type="project" value="UniProtKB-SubCell"/>
</dbReference>
<comment type="similarity">
    <text evidence="3">Belongs to the glutamate-gated ion channel (TC 1.A.10.1) family.</text>
</comment>
<dbReference type="EMBL" id="OUUW01000002">
    <property type="protein sequence ID" value="SPP76486.1"/>
    <property type="molecule type" value="Genomic_DNA"/>
</dbReference>
<sequence>MQLQVQLANFLMDNLVQSRIGFILFFHCWHPDEIREFAQQFMKPLHPHLIYHQFQQMHEVRDWQDLELRFLDHLQPTLAIYVDMKCHKAAGLLEEASREQLYNQHYHWLIHGNVSEMDFYNFFAPFNISIDADVGYVKEVPEYTYSNSSVVYASFDVYSNGRTIGGQLNMTASYAMGCDLSGCESKRYLSTLHLRSKYRNREELTDVILRVATVVTQRPLSCPDDQLIMFLSQENDTHIDSLARFGFHLTLILRDLLHCQMKFIFSDSWSKSDVVGGAVGAVVDQTADITATPSLATEGRLKYLSAIIETGFFRSVCIFRTPHNAGLRGDVFLQPFSPLVWYLFAGVLSLIGLLLWVTFYMECKRMTWGWRPLDYLPSLLSTFLISFGAACIQSSALIPRSNGGRLIYFALFLISFIMYNYYTSVVVSSLLSSPVKSKIRTMQQLAESQLTVGLEPLPFTKAYLNYSKRPDIQLFIKRKIESQSQSHDLWLPAEEGVLRVRDNPGYVYVFETSSGYAYVERFFTAQEICDLNEILFRPEQLFYTHLHRNSTYKELFRLRLLRVLETGVYRKQRSYWVHMKLHCVAQNFVITVGMEYVAPLLLMLIFGYILVVFILLLELAWHRYLTRNKRLTL</sequence>
<evidence type="ECO:0000256" key="11">
    <source>
        <dbReference type="ARBA" id="ARBA00023180"/>
    </source>
</evidence>
<keyword evidence="5" id="KW-0716">Sensory transduction</keyword>
<evidence type="ECO:0000256" key="6">
    <source>
        <dbReference type="ARBA" id="ARBA00022692"/>
    </source>
</evidence>
<dbReference type="AlphaFoldDB" id="A0A3B0JSZ6"/>
<dbReference type="Proteomes" id="UP000268350">
    <property type="component" value="Unassembled WGS sequence"/>
</dbReference>
<dbReference type="PANTHER" id="PTHR42643">
    <property type="entry name" value="IONOTROPIC RECEPTOR 20A-RELATED"/>
    <property type="match status" value="1"/>
</dbReference>
<evidence type="ECO:0000256" key="2">
    <source>
        <dbReference type="ARBA" id="ARBA00004651"/>
    </source>
</evidence>
<keyword evidence="4" id="KW-1003">Cell membrane</keyword>
<keyword evidence="11" id="KW-0325">Glycoprotein</keyword>
<dbReference type="FunFam" id="1.10.287.70:FF:000180">
    <property type="entry name" value="Ionotropic receptor 75a"/>
    <property type="match status" value="1"/>
</dbReference>
<evidence type="ECO:0000256" key="7">
    <source>
        <dbReference type="ARBA" id="ARBA00022725"/>
    </source>
</evidence>
<accession>A0A3B0JSZ6</accession>
<gene>
    <name evidence="17" type="ORF">DGUA_6G007024</name>
</gene>
<evidence type="ECO:0000256" key="12">
    <source>
        <dbReference type="ARBA" id="ARBA00023273"/>
    </source>
</evidence>
<keyword evidence="10" id="KW-0675">Receptor</keyword>
<keyword evidence="8 14" id="KW-1133">Transmembrane helix</keyword>
<evidence type="ECO:0000256" key="3">
    <source>
        <dbReference type="ARBA" id="ARBA00008685"/>
    </source>
</evidence>
<dbReference type="GO" id="GO:0004984">
    <property type="term" value="F:olfactory receptor activity"/>
    <property type="evidence" value="ECO:0007669"/>
    <property type="project" value="UniProtKB-ARBA"/>
</dbReference>
<dbReference type="Pfam" id="PF24576">
    <property type="entry name" value="IR75A_N"/>
    <property type="match status" value="1"/>
</dbReference>
<keyword evidence="9 14" id="KW-0472">Membrane</keyword>
<feature type="transmembrane region" description="Helical" evidence="14">
    <location>
        <begin position="373"/>
        <end position="395"/>
    </location>
</feature>
<dbReference type="GO" id="GO:0044297">
    <property type="term" value="C:cell body"/>
    <property type="evidence" value="ECO:0007669"/>
    <property type="project" value="UniProtKB-ARBA"/>
</dbReference>
<evidence type="ECO:0000313" key="17">
    <source>
        <dbReference type="EMBL" id="SPP76486.1"/>
    </source>
</evidence>
<feature type="transmembrane region" description="Helical" evidence="14">
    <location>
        <begin position="407"/>
        <end position="431"/>
    </location>
</feature>
<comment type="subcellular location">
    <subcellularLocation>
        <location evidence="2">Cell membrane</location>
        <topology evidence="2">Multi-pass membrane protein</topology>
    </subcellularLocation>
    <subcellularLocation>
        <location evidence="1">Cell projection</location>
        <location evidence="1">Dendrite</location>
    </subcellularLocation>
</comment>
<reference evidence="18" key="1">
    <citation type="submission" date="2018-01" db="EMBL/GenBank/DDBJ databases">
        <authorList>
            <person name="Alioto T."/>
            <person name="Alioto T."/>
        </authorList>
    </citation>
    <scope>NUCLEOTIDE SEQUENCE [LARGE SCALE GENOMIC DNA]</scope>
</reference>
<name>A0A3B0JSZ6_DROGU</name>
<keyword evidence="12" id="KW-0966">Cell projection</keyword>
<evidence type="ECO:0000313" key="18">
    <source>
        <dbReference type="Proteomes" id="UP000268350"/>
    </source>
</evidence>
<dbReference type="PANTHER" id="PTHR42643:SF32">
    <property type="entry name" value="IONOTROPIC RECEPTOR 31A, ISOFORM C-RELATED"/>
    <property type="match status" value="1"/>
</dbReference>